<accession>A0A0B6YIQ4</accession>
<gene>
    <name evidence="1" type="primary">ORF25805</name>
</gene>
<protein>
    <submittedName>
        <fullName evidence="1">Uncharacterized protein</fullName>
    </submittedName>
</protein>
<reference evidence="1" key="1">
    <citation type="submission" date="2014-12" db="EMBL/GenBank/DDBJ databases">
        <title>Insight into the proteome of Arion vulgaris.</title>
        <authorList>
            <person name="Aradska J."/>
            <person name="Bulat T."/>
            <person name="Smidak R."/>
            <person name="Sarate P."/>
            <person name="Gangsoo J."/>
            <person name="Sialana F."/>
            <person name="Bilban M."/>
            <person name="Lubec G."/>
        </authorList>
    </citation>
    <scope>NUCLEOTIDE SEQUENCE</scope>
    <source>
        <tissue evidence="1">Skin</tissue>
    </source>
</reference>
<sequence>DIPQEDEELDIPQISIKSSSIKDSKLPRKDNSLAFKELTKQEAVLASTLASIVHLVDEKYDKKIKDDDKKLS</sequence>
<dbReference type="EMBL" id="HACG01008826">
    <property type="protein sequence ID" value="CEK55691.1"/>
    <property type="molecule type" value="Transcribed_RNA"/>
</dbReference>
<evidence type="ECO:0000313" key="1">
    <source>
        <dbReference type="EMBL" id="CEK55691.1"/>
    </source>
</evidence>
<organism evidence="1">
    <name type="scientific">Arion vulgaris</name>
    <dbReference type="NCBI Taxonomy" id="1028688"/>
    <lineage>
        <taxon>Eukaryota</taxon>
        <taxon>Metazoa</taxon>
        <taxon>Spiralia</taxon>
        <taxon>Lophotrochozoa</taxon>
        <taxon>Mollusca</taxon>
        <taxon>Gastropoda</taxon>
        <taxon>Heterobranchia</taxon>
        <taxon>Euthyneura</taxon>
        <taxon>Panpulmonata</taxon>
        <taxon>Eupulmonata</taxon>
        <taxon>Stylommatophora</taxon>
        <taxon>Helicina</taxon>
        <taxon>Arionoidea</taxon>
        <taxon>Arionidae</taxon>
        <taxon>Arion</taxon>
    </lineage>
</organism>
<proteinExistence type="predicted"/>
<dbReference type="AlphaFoldDB" id="A0A0B6YIQ4"/>
<feature type="non-terminal residue" evidence="1">
    <location>
        <position position="1"/>
    </location>
</feature>
<feature type="non-terminal residue" evidence="1">
    <location>
        <position position="72"/>
    </location>
</feature>
<name>A0A0B6YIQ4_9EUPU</name>